<dbReference type="Pfam" id="PF07811">
    <property type="entry name" value="TadE"/>
    <property type="match status" value="1"/>
</dbReference>
<feature type="transmembrane region" description="Helical" evidence="1">
    <location>
        <begin position="12"/>
        <end position="33"/>
    </location>
</feature>
<sequence length="159" mass="16623">MNRKGTASIEFVLALPIMFALMFGGMEAGHFFWTQHKLVKAVRDGARFATRIEVEDLCNGGTAVMSAALEDEIQNVTATGQIAAGGLPKVPGWSPNDVDVTIGCQAFVDTGIYSDLGAAGPMVSISSGMVTYPSILAALGFLDSNYRLSAQSSAAVMGI</sequence>
<keyword evidence="1" id="KW-0812">Transmembrane</keyword>
<evidence type="ECO:0000313" key="3">
    <source>
        <dbReference type="EMBL" id="MXO55262.1"/>
    </source>
</evidence>
<dbReference type="OrthoDB" id="7449015at2"/>
<dbReference type="EMBL" id="WTYS01000001">
    <property type="protein sequence ID" value="MXO55262.1"/>
    <property type="molecule type" value="Genomic_DNA"/>
</dbReference>
<feature type="domain" description="TadE-like" evidence="2">
    <location>
        <begin position="5"/>
        <end position="47"/>
    </location>
</feature>
<reference evidence="3 4" key="1">
    <citation type="submission" date="2019-12" db="EMBL/GenBank/DDBJ databases">
        <title>Genomic-based taxomic classification of the family Erythrobacteraceae.</title>
        <authorList>
            <person name="Xu L."/>
        </authorList>
    </citation>
    <scope>NUCLEOTIDE SEQUENCE [LARGE SCALE GENOMIC DNA]</scope>
    <source>
        <strain evidence="3 4">JCM 17802</strain>
    </source>
</reference>
<organism evidence="3 4">
    <name type="scientific">Pontixanthobacter gangjinensis</name>
    <dbReference type="NCBI Taxonomy" id="1028742"/>
    <lineage>
        <taxon>Bacteria</taxon>
        <taxon>Pseudomonadati</taxon>
        <taxon>Pseudomonadota</taxon>
        <taxon>Alphaproteobacteria</taxon>
        <taxon>Sphingomonadales</taxon>
        <taxon>Erythrobacteraceae</taxon>
        <taxon>Pontixanthobacter</taxon>
    </lineage>
</organism>
<protein>
    <recommendedName>
        <fullName evidence="2">TadE-like domain-containing protein</fullName>
    </recommendedName>
</protein>
<dbReference type="Proteomes" id="UP000468943">
    <property type="component" value="Unassembled WGS sequence"/>
</dbReference>
<keyword evidence="1" id="KW-1133">Transmembrane helix</keyword>
<comment type="caution">
    <text evidence="3">The sequence shown here is derived from an EMBL/GenBank/DDBJ whole genome shotgun (WGS) entry which is preliminary data.</text>
</comment>
<name>A0A6I4SKC1_9SPHN</name>
<gene>
    <name evidence="3" type="ORF">GRI36_00050</name>
</gene>
<accession>A0A6I4SKC1</accession>
<evidence type="ECO:0000259" key="2">
    <source>
        <dbReference type="Pfam" id="PF07811"/>
    </source>
</evidence>
<dbReference type="RefSeq" id="WP_160596604.1">
    <property type="nucleotide sequence ID" value="NZ_WTYS01000001.1"/>
</dbReference>
<evidence type="ECO:0000313" key="4">
    <source>
        <dbReference type="Proteomes" id="UP000468943"/>
    </source>
</evidence>
<keyword evidence="4" id="KW-1185">Reference proteome</keyword>
<keyword evidence="1" id="KW-0472">Membrane</keyword>
<proteinExistence type="predicted"/>
<dbReference type="InterPro" id="IPR012495">
    <property type="entry name" value="TadE-like_dom"/>
</dbReference>
<dbReference type="AlphaFoldDB" id="A0A6I4SKC1"/>
<evidence type="ECO:0000256" key="1">
    <source>
        <dbReference type="SAM" id="Phobius"/>
    </source>
</evidence>